<name>D2S887_GEOOG</name>
<feature type="domain" description="Transposase DDE" evidence="1">
    <location>
        <begin position="9"/>
        <end position="109"/>
    </location>
</feature>
<dbReference type="STRING" id="526225.Gobs_0739"/>
<dbReference type="eggNOG" id="COG3385">
    <property type="taxonomic scope" value="Bacteria"/>
</dbReference>
<keyword evidence="3" id="KW-1185">Reference proteome</keyword>
<sequence>MKQRSGPYPALAVDGQGSSVVPNAGAVLLVQTAQTVGLVSALSDALGPWRRPTALHDPGKVQPDLAVSLAVGGECLADVAQLRGAPEVFGLVASDPTVTRLIDALAADAPAALAADLVAWMQTLALTGTAARCWEPKRLRLLSIPARHARTGRRRLLHLAATAPFTALALQALDALARRSGPAAAPAPG</sequence>
<organism evidence="2 3">
    <name type="scientific">Geodermatophilus obscurus (strain ATCC 25078 / DSM 43160 / JCM 3152 / CCUG 61914 / KCC A-0152 / KCTC 9177 / NBRC 13315 / NRRL B-3577 / G-20)</name>
    <dbReference type="NCBI Taxonomy" id="526225"/>
    <lineage>
        <taxon>Bacteria</taxon>
        <taxon>Bacillati</taxon>
        <taxon>Actinomycetota</taxon>
        <taxon>Actinomycetes</taxon>
        <taxon>Geodermatophilales</taxon>
        <taxon>Geodermatophilaceae</taxon>
        <taxon>Geodermatophilus</taxon>
    </lineage>
</organism>
<reference evidence="2 3" key="1">
    <citation type="journal article" date="2010" name="Stand. Genomic Sci.">
        <title>Complete genome sequence of Geodermatophilus obscurus type strain (G-20).</title>
        <authorList>
            <person name="Ivanova N."/>
            <person name="Sikorski J."/>
            <person name="Jando M."/>
            <person name="Munk C."/>
            <person name="Lapidus A."/>
            <person name="Glavina Del Rio T."/>
            <person name="Copeland A."/>
            <person name="Tice H."/>
            <person name="Cheng J.-F."/>
            <person name="Lucas S."/>
            <person name="Chen F."/>
            <person name="Nolan M."/>
            <person name="Bruce D."/>
            <person name="Goodwin L."/>
            <person name="Pitluck S."/>
            <person name="Mavromatis K."/>
            <person name="Mikhailova N."/>
            <person name="Pati A."/>
            <person name="Chen A."/>
            <person name="Palaniappan K."/>
            <person name="Land M."/>
            <person name="Hauser L."/>
            <person name="Chang Y.-J."/>
            <person name="Jeffries C.D."/>
            <person name="Meincke L."/>
            <person name="Brettin T."/>
            <person name="Detter J.C."/>
            <person name="Detter J.C."/>
            <person name="Rohde M."/>
            <person name="Goeker M."/>
            <person name="Bristow J."/>
            <person name="Eisen J.A."/>
            <person name="Markowitz V."/>
            <person name="Hugenholtz P."/>
            <person name="Kyrpides N.C."/>
            <person name="Klenk H.-P."/>
        </authorList>
    </citation>
    <scope>NUCLEOTIDE SEQUENCE [LARGE SCALE GENOMIC DNA]</scope>
    <source>
        <strain evidence="3">ATCC 25078 / DSM 43160 / JCM 3152 / KCC A-0152 / KCTC 9177 / NBRC 13315 / NRRL B-3577 / G-20</strain>
    </source>
</reference>
<protein>
    <recommendedName>
        <fullName evidence="1">Transposase DDE domain-containing protein</fullName>
    </recommendedName>
</protein>
<feature type="domain" description="Transposase DDE" evidence="1">
    <location>
        <begin position="112"/>
        <end position="178"/>
    </location>
</feature>
<gene>
    <name evidence="2" type="ordered locus">Gobs_0739</name>
</gene>
<accession>D2S887</accession>
<evidence type="ECO:0000259" key="1">
    <source>
        <dbReference type="Pfam" id="PF13701"/>
    </source>
</evidence>
<evidence type="ECO:0000313" key="3">
    <source>
        <dbReference type="Proteomes" id="UP000001382"/>
    </source>
</evidence>
<dbReference type="EMBL" id="CP001867">
    <property type="protein sequence ID" value="ADB73509.1"/>
    <property type="molecule type" value="Genomic_DNA"/>
</dbReference>
<dbReference type="KEGG" id="gob:Gobs_0739"/>
<reference evidence="3" key="2">
    <citation type="submission" date="2010-01" db="EMBL/GenBank/DDBJ databases">
        <title>The complete genome of Geodermatophilus obscurus DSM 43160.</title>
        <authorList>
            <consortium name="US DOE Joint Genome Institute (JGI-PGF)"/>
            <person name="Lucas S."/>
            <person name="Copeland A."/>
            <person name="Lapidus A."/>
            <person name="Glavina del Rio T."/>
            <person name="Dalin E."/>
            <person name="Tice H."/>
            <person name="Bruce D."/>
            <person name="Goodwin L."/>
            <person name="Pitluck S."/>
            <person name="Kyrpides N."/>
            <person name="Mavromatis K."/>
            <person name="Ivanova N."/>
            <person name="Munk A.C."/>
            <person name="Brettin T."/>
            <person name="Detter J.C."/>
            <person name="Han C."/>
            <person name="Larimer F."/>
            <person name="Land M."/>
            <person name="Hauser L."/>
            <person name="Markowitz V."/>
            <person name="Cheng J.-F."/>
            <person name="Hugenholtz P."/>
            <person name="Woyke T."/>
            <person name="Wu D."/>
            <person name="Jando M."/>
            <person name="Schneider S."/>
            <person name="Klenk H.-P."/>
            <person name="Eisen J.A."/>
        </authorList>
    </citation>
    <scope>NUCLEOTIDE SEQUENCE [LARGE SCALE GENOMIC DNA]</scope>
    <source>
        <strain evidence="3">ATCC 25078 / DSM 43160 / JCM 3152 / KCC A-0152 / KCTC 9177 / NBRC 13315 / NRRL B-3577 / G-20</strain>
    </source>
</reference>
<dbReference type="HOGENOM" id="CLU_1432681_0_0_11"/>
<proteinExistence type="predicted"/>
<dbReference type="Proteomes" id="UP000001382">
    <property type="component" value="Chromosome"/>
</dbReference>
<dbReference type="AlphaFoldDB" id="D2S887"/>
<dbReference type="InterPro" id="IPR025668">
    <property type="entry name" value="Tnp_DDE_dom"/>
</dbReference>
<dbReference type="Pfam" id="PF13701">
    <property type="entry name" value="DDE_Tnp_1_4"/>
    <property type="match status" value="2"/>
</dbReference>
<evidence type="ECO:0000313" key="2">
    <source>
        <dbReference type="EMBL" id="ADB73509.1"/>
    </source>
</evidence>